<dbReference type="InterPro" id="IPR050889">
    <property type="entry name" value="Dendritic_Spine_Reg/Scaffold"/>
</dbReference>
<dbReference type="OrthoDB" id="341259at2759"/>
<dbReference type="Proteomes" id="UP000799428">
    <property type="component" value="Unassembled WGS sequence"/>
</dbReference>
<keyword evidence="5" id="KW-1185">Reference proteome</keyword>
<accession>A0A6G1JZX7</accession>
<dbReference type="Gene3D" id="1.25.40.20">
    <property type="entry name" value="Ankyrin repeat-containing domain"/>
    <property type="match status" value="2"/>
</dbReference>
<protein>
    <submittedName>
        <fullName evidence="4">Ankyrin</fullName>
    </submittedName>
</protein>
<evidence type="ECO:0000256" key="3">
    <source>
        <dbReference type="PROSITE-ProRule" id="PRU00023"/>
    </source>
</evidence>
<dbReference type="PANTHER" id="PTHR24166:SF48">
    <property type="entry name" value="PROTEIN VAPYRIN"/>
    <property type="match status" value="1"/>
</dbReference>
<dbReference type="Pfam" id="PF12796">
    <property type="entry name" value="Ank_2"/>
    <property type="match status" value="1"/>
</dbReference>
<organism evidence="4 5">
    <name type="scientific">Pleomassaria siparia CBS 279.74</name>
    <dbReference type="NCBI Taxonomy" id="1314801"/>
    <lineage>
        <taxon>Eukaryota</taxon>
        <taxon>Fungi</taxon>
        <taxon>Dikarya</taxon>
        <taxon>Ascomycota</taxon>
        <taxon>Pezizomycotina</taxon>
        <taxon>Dothideomycetes</taxon>
        <taxon>Pleosporomycetidae</taxon>
        <taxon>Pleosporales</taxon>
        <taxon>Pleomassariaceae</taxon>
        <taxon>Pleomassaria</taxon>
    </lineage>
</organism>
<dbReference type="PROSITE" id="PS50297">
    <property type="entry name" value="ANK_REP_REGION"/>
    <property type="match status" value="1"/>
</dbReference>
<evidence type="ECO:0000256" key="2">
    <source>
        <dbReference type="ARBA" id="ARBA00023043"/>
    </source>
</evidence>
<proteinExistence type="predicted"/>
<sequence>MHDPPDTDFFDCLFGADFVYAVHLAASHGDAPEIHRLLDAGQDIDVMHVARGNLDGFGTALHVAVWRNQPAAFAALLERGANVNILDAGSTNIRVEDTPIRLAVRLGRRDMVRTLWHSGAQRQKYPEDHPPYAIESGTLLAVAASEGQADIVFDLLSWNSDWTSDQQSHSLSLACGAFHVDVARLLLVAFPYDQEKLEGIAFHTAASEHAPNQPHSSREEKLAFGRSNAKRQANVMAALLDAHRGLVTGIPQDHQALLNHLLPTIAISSSRIDSLRLLLQRGADPNHQSENNGMTALQMALIVRGDVRTFNKEGVKALLDYGARIDVLDEAAKRKIET</sequence>
<evidence type="ECO:0000313" key="5">
    <source>
        <dbReference type="Proteomes" id="UP000799428"/>
    </source>
</evidence>
<dbReference type="Pfam" id="PF13637">
    <property type="entry name" value="Ank_4"/>
    <property type="match status" value="1"/>
</dbReference>
<gene>
    <name evidence="4" type="ORF">K504DRAFT_459432</name>
</gene>
<name>A0A6G1JZX7_9PLEO</name>
<dbReference type="AlphaFoldDB" id="A0A6G1JZX7"/>
<dbReference type="InterPro" id="IPR036770">
    <property type="entry name" value="Ankyrin_rpt-contain_sf"/>
</dbReference>
<dbReference type="InterPro" id="IPR002110">
    <property type="entry name" value="Ankyrin_rpt"/>
</dbReference>
<dbReference type="EMBL" id="MU005776">
    <property type="protein sequence ID" value="KAF2706108.1"/>
    <property type="molecule type" value="Genomic_DNA"/>
</dbReference>
<evidence type="ECO:0000313" key="4">
    <source>
        <dbReference type="EMBL" id="KAF2706108.1"/>
    </source>
</evidence>
<reference evidence="4" key="1">
    <citation type="journal article" date="2020" name="Stud. Mycol.">
        <title>101 Dothideomycetes genomes: a test case for predicting lifestyles and emergence of pathogens.</title>
        <authorList>
            <person name="Haridas S."/>
            <person name="Albert R."/>
            <person name="Binder M."/>
            <person name="Bloem J."/>
            <person name="Labutti K."/>
            <person name="Salamov A."/>
            <person name="Andreopoulos B."/>
            <person name="Baker S."/>
            <person name="Barry K."/>
            <person name="Bills G."/>
            <person name="Bluhm B."/>
            <person name="Cannon C."/>
            <person name="Castanera R."/>
            <person name="Culley D."/>
            <person name="Daum C."/>
            <person name="Ezra D."/>
            <person name="Gonzalez J."/>
            <person name="Henrissat B."/>
            <person name="Kuo A."/>
            <person name="Liang C."/>
            <person name="Lipzen A."/>
            <person name="Lutzoni F."/>
            <person name="Magnuson J."/>
            <person name="Mondo S."/>
            <person name="Nolan M."/>
            <person name="Ohm R."/>
            <person name="Pangilinan J."/>
            <person name="Park H.-J."/>
            <person name="Ramirez L."/>
            <person name="Alfaro M."/>
            <person name="Sun H."/>
            <person name="Tritt A."/>
            <person name="Yoshinaga Y."/>
            <person name="Zwiers L.-H."/>
            <person name="Turgeon B."/>
            <person name="Goodwin S."/>
            <person name="Spatafora J."/>
            <person name="Crous P."/>
            <person name="Grigoriev I."/>
        </authorList>
    </citation>
    <scope>NUCLEOTIDE SEQUENCE</scope>
    <source>
        <strain evidence="4">CBS 279.74</strain>
    </source>
</reference>
<dbReference type="SUPFAM" id="SSF48403">
    <property type="entry name" value="Ankyrin repeat"/>
    <property type="match status" value="1"/>
</dbReference>
<evidence type="ECO:0000256" key="1">
    <source>
        <dbReference type="ARBA" id="ARBA00022737"/>
    </source>
</evidence>
<keyword evidence="2 3" id="KW-0040">ANK repeat</keyword>
<feature type="repeat" description="ANK" evidence="3">
    <location>
        <begin position="59"/>
        <end position="88"/>
    </location>
</feature>
<dbReference type="SMART" id="SM00248">
    <property type="entry name" value="ANK"/>
    <property type="match status" value="6"/>
</dbReference>
<keyword evidence="1" id="KW-0677">Repeat</keyword>
<dbReference type="PROSITE" id="PS50088">
    <property type="entry name" value="ANK_REPEAT"/>
    <property type="match status" value="1"/>
</dbReference>
<dbReference type="PANTHER" id="PTHR24166">
    <property type="entry name" value="ROLLING PEBBLES, ISOFORM B"/>
    <property type="match status" value="1"/>
</dbReference>